<dbReference type="AlphaFoldDB" id="A0A497EK39"/>
<dbReference type="Gene3D" id="3.40.50.300">
    <property type="entry name" value="P-loop containing nucleotide triphosphate hydrolases"/>
    <property type="match status" value="1"/>
</dbReference>
<dbReference type="InterPro" id="IPR027417">
    <property type="entry name" value="P-loop_NTPase"/>
</dbReference>
<dbReference type="Proteomes" id="UP000278475">
    <property type="component" value="Unassembled WGS sequence"/>
</dbReference>
<dbReference type="SUPFAM" id="SSF52540">
    <property type="entry name" value="P-loop containing nucleoside triphosphate hydrolases"/>
    <property type="match status" value="1"/>
</dbReference>
<evidence type="ECO:0000313" key="2">
    <source>
        <dbReference type="Proteomes" id="UP000278475"/>
    </source>
</evidence>
<evidence type="ECO:0008006" key="3">
    <source>
        <dbReference type="Google" id="ProtNLM"/>
    </source>
</evidence>
<sequence length="190" mass="22043">MKLYVQISGVHGIGKTSLVDKLSKRHGWFAFKEEFDSSPPYPLGSVGFKGFVNEMWILSNLLSSRKKGLNGVVLCDRGFEDALAYSRALLDDELFNAFKEVWKRLYEIYPYKPDIIILLHGDPLMIKRNVESRSRKTMVEWRENDLEYILRVQDAFLSLVKGDNVFLIEVDSFDRVLSEAEDIILKFVRK</sequence>
<organism evidence="1 2">
    <name type="scientific">Thermoproteota archaeon</name>
    <dbReference type="NCBI Taxonomy" id="2056631"/>
    <lineage>
        <taxon>Archaea</taxon>
        <taxon>Thermoproteota</taxon>
    </lineage>
</organism>
<accession>A0A497EK39</accession>
<protein>
    <recommendedName>
        <fullName evidence="3">Deoxynucleoside kinase domain-containing protein</fullName>
    </recommendedName>
</protein>
<dbReference type="EMBL" id="QMQV01000151">
    <property type="protein sequence ID" value="RLE47127.1"/>
    <property type="molecule type" value="Genomic_DNA"/>
</dbReference>
<gene>
    <name evidence="1" type="ORF">DRJ31_09350</name>
</gene>
<comment type="caution">
    <text evidence="1">The sequence shown here is derived from an EMBL/GenBank/DDBJ whole genome shotgun (WGS) entry which is preliminary data.</text>
</comment>
<proteinExistence type="predicted"/>
<name>A0A497EK39_9CREN</name>
<evidence type="ECO:0000313" key="1">
    <source>
        <dbReference type="EMBL" id="RLE47127.1"/>
    </source>
</evidence>
<reference evidence="1 2" key="1">
    <citation type="submission" date="2018-06" db="EMBL/GenBank/DDBJ databases">
        <title>Extensive metabolic versatility and redundancy in microbially diverse, dynamic hydrothermal sediments.</title>
        <authorList>
            <person name="Dombrowski N."/>
            <person name="Teske A."/>
            <person name="Baker B.J."/>
        </authorList>
    </citation>
    <scope>NUCLEOTIDE SEQUENCE [LARGE SCALE GENOMIC DNA]</scope>
    <source>
        <strain evidence="1">B66_G16</strain>
    </source>
</reference>